<dbReference type="Proteomes" id="UP000054481">
    <property type="component" value="Unassembled WGS sequence"/>
</dbReference>
<keyword evidence="3" id="KW-1185">Reference proteome</keyword>
<dbReference type="InterPro" id="IPR051911">
    <property type="entry name" value="SDR_oxidoreductase"/>
</dbReference>
<dbReference type="OrthoDB" id="1274115at2759"/>
<sequence>MADIPNQMSPGQFTTPKRPLTWLITGCSSGLGLAIARLVQEQGHFVVASSRDPSKTPALVAEIEGDNKSTGLWIQLDVTDLNSGDVVERLESERGIQIDVLVSNAGASIHSVVESFTEDEARRQMDILYFGPFRLIRAAVPRMRRRGFGIVVNISTGAALEGRESMGTYASGKAAADALVKVLAKEVAAFNIRTLTVHLGTFNTNMPKAAIAGANAIPACYQDSIAAKTIQVMSEGVLAARGDANKAAMQIVDVAMGQGAGAGHEGEFFLPLGEEMPARIKLVRDRLDHCLQVYGAVCTDVKLDKAG</sequence>
<protein>
    <recommendedName>
        <fullName evidence="4">Retinol dehydrogenase 8</fullName>
    </recommendedName>
</protein>
<dbReference type="Gene3D" id="3.40.50.720">
    <property type="entry name" value="NAD(P)-binding Rossmann-like Domain"/>
    <property type="match status" value="1"/>
</dbReference>
<evidence type="ECO:0000313" key="2">
    <source>
        <dbReference type="EMBL" id="KJZ72516.1"/>
    </source>
</evidence>
<organism evidence="2 3">
    <name type="scientific">Hirsutella minnesotensis 3608</name>
    <dbReference type="NCBI Taxonomy" id="1043627"/>
    <lineage>
        <taxon>Eukaryota</taxon>
        <taxon>Fungi</taxon>
        <taxon>Dikarya</taxon>
        <taxon>Ascomycota</taxon>
        <taxon>Pezizomycotina</taxon>
        <taxon>Sordariomycetes</taxon>
        <taxon>Hypocreomycetidae</taxon>
        <taxon>Hypocreales</taxon>
        <taxon>Ophiocordycipitaceae</taxon>
        <taxon>Hirsutella</taxon>
    </lineage>
</organism>
<accession>A0A0F7ZHE8</accession>
<gene>
    <name evidence="2" type="ORF">HIM_08040</name>
</gene>
<dbReference type="Pfam" id="PF00106">
    <property type="entry name" value="adh_short"/>
    <property type="match status" value="1"/>
</dbReference>
<evidence type="ECO:0000313" key="3">
    <source>
        <dbReference type="Proteomes" id="UP000054481"/>
    </source>
</evidence>
<dbReference type="PANTHER" id="PTHR43976:SF6">
    <property type="entry name" value="OXIDOREDUCTASE, PUTATIVE (AFU_ORTHOLOGUE AFUA_1G13950)-RELATED"/>
    <property type="match status" value="1"/>
</dbReference>
<dbReference type="PRINTS" id="PR00081">
    <property type="entry name" value="GDHRDH"/>
</dbReference>
<dbReference type="InterPro" id="IPR036291">
    <property type="entry name" value="NAD(P)-bd_dom_sf"/>
</dbReference>
<dbReference type="EMBL" id="KQ030545">
    <property type="protein sequence ID" value="KJZ72516.1"/>
    <property type="molecule type" value="Genomic_DNA"/>
</dbReference>
<reference evidence="2 3" key="1">
    <citation type="journal article" date="2014" name="Genome Biol. Evol.">
        <title>Comparative genomics and transcriptomics analyses reveal divergent lifestyle features of nematode endoparasitic fungus Hirsutella minnesotensis.</title>
        <authorList>
            <person name="Lai Y."/>
            <person name="Liu K."/>
            <person name="Zhang X."/>
            <person name="Zhang X."/>
            <person name="Li K."/>
            <person name="Wang N."/>
            <person name="Shu C."/>
            <person name="Wu Y."/>
            <person name="Wang C."/>
            <person name="Bushley K.E."/>
            <person name="Xiang M."/>
            <person name="Liu X."/>
        </authorList>
    </citation>
    <scope>NUCLEOTIDE SEQUENCE [LARGE SCALE GENOMIC DNA]</scope>
    <source>
        <strain evidence="2 3">3608</strain>
    </source>
</reference>
<dbReference type="PRINTS" id="PR00080">
    <property type="entry name" value="SDRFAMILY"/>
</dbReference>
<dbReference type="AlphaFoldDB" id="A0A0F7ZHE8"/>
<dbReference type="PANTHER" id="PTHR43976">
    <property type="entry name" value="SHORT CHAIN DEHYDROGENASE"/>
    <property type="match status" value="1"/>
</dbReference>
<comment type="similarity">
    <text evidence="1">Belongs to the short-chain dehydrogenases/reductases (SDR) family.</text>
</comment>
<name>A0A0F7ZHE8_9HYPO</name>
<proteinExistence type="inferred from homology"/>
<evidence type="ECO:0008006" key="4">
    <source>
        <dbReference type="Google" id="ProtNLM"/>
    </source>
</evidence>
<dbReference type="SUPFAM" id="SSF51735">
    <property type="entry name" value="NAD(P)-binding Rossmann-fold domains"/>
    <property type="match status" value="1"/>
</dbReference>
<evidence type="ECO:0000256" key="1">
    <source>
        <dbReference type="RuleBase" id="RU000363"/>
    </source>
</evidence>
<dbReference type="InterPro" id="IPR002347">
    <property type="entry name" value="SDR_fam"/>
</dbReference>